<dbReference type="RefSeq" id="WP_097611545.1">
    <property type="nucleotide sequence ID" value="NZ_NWSV01000004.1"/>
</dbReference>
<dbReference type="Proteomes" id="UP000220768">
    <property type="component" value="Unassembled WGS sequence"/>
</dbReference>
<organism evidence="1 2">
    <name type="scientific">Rhizobium chutanense</name>
    <dbReference type="NCBI Taxonomy" id="2035448"/>
    <lineage>
        <taxon>Bacteria</taxon>
        <taxon>Pseudomonadati</taxon>
        <taxon>Pseudomonadota</taxon>
        <taxon>Alphaproteobacteria</taxon>
        <taxon>Hyphomicrobiales</taxon>
        <taxon>Rhizobiaceae</taxon>
        <taxon>Rhizobium/Agrobacterium group</taxon>
        <taxon>Rhizobium</taxon>
    </lineage>
</organism>
<proteinExistence type="predicted"/>
<evidence type="ECO:0000313" key="2">
    <source>
        <dbReference type="Proteomes" id="UP000220768"/>
    </source>
</evidence>
<evidence type="ECO:0000313" key="1">
    <source>
        <dbReference type="EMBL" id="PDT04690.1"/>
    </source>
</evidence>
<sequence>MGRKAPRRGELFEIDLGDGRYAAAMALKHPLAIFFDVVFETEIMPQPMGGMPVTFRCWVMDSAFGGAGWRRLGLLKPDPDWEDMEFVKRDVLSGAVTAYRHGVETSVTVTEAASMEPAAVWSGSHLIDRLKDHFNGTPNEWLESLRRTILSRPQIAASGPNSNDPDN</sequence>
<dbReference type="EMBL" id="NWSV01000004">
    <property type="protein sequence ID" value="PDT04690.1"/>
    <property type="molecule type" value="Genomic_DNA"/>
</dbReference>
<keyword evidence="2" id="KW-1185">Reference proteome</keyword>
<name>A0A2A6JFA0_9HYPH</name>
<reference evidence="1 2" key="1">
    <citation type="submission" date="2017-09" db="EMBL/GenBank/DDBJ databases">
        <title>Comparative genomics of rhizobia isolated from Phaseolus vulgaris in China.</title>
        <authorList>
            <person name="Tong W."/>
        </authorList>
    </citation>
    <scope>NUCLEOTIDE SEQUENCE [LARGE SCALE GENOMIC DNA]</scope>
    <source>
        <strain evidence="1 2">C5</strain>
    </source>
</reference>
<protein>
    <submittedName>
        <fullName evidence="1">Uncharacterized protein</fullName>
    </submittedName>
</protein>
<accession>A0A2A6JFA0</accession>
<comment type="caution">
    <text evidence="1">The sequence shown here is derived from an EMBL/GenBank/DDBJ whole genome shotgun (WGS) entry which is preliminary data.</text>
</comment>
<gene>
    <name evidence="1" type="ORF">CO666_08045</name>
</gene>
<dbReference type="AlphaFoldDB" id="A0A2A6JFA0"/>